<evidence type="ECO:0000313" key="2">
    <source>
        <dbReference type="Proteomes" id="UP000886653"/>
    </source>
</evidence>
<evidence type="ECO:0000313" key="1">
    <source>
        <dbReference type="EMBL" id="KAG0146436.1"/>
    </source>
</evidence>
<gene>
    <name evidence="1" type="ORF">CROQUDRAFT_522060</name>
</gene>
<organism evidence="1 2">
    <name type="scientific">Cronartium quercuum f. sp. fusiforme G11</name>
    <dbReference type="NCBI Taxonomy" id="708437"/>
    <lineage>
        <taxon>Eukaryota</taxon>
        <taxon>Fungi</taxon>
        <taxon>Dikarya</taxon>
        <taxon>Basidiomycota</taxon>
        <taxon>Pucciniomycotina</taxon>
        <taxon>Pucciniomycetes</taxon>
        <taxon>Pucciniales</taxon>
        <taxon>Coleosporiaceae</taxon>
        <taxon>Cronartium</taxon>
    </lineage>
</organism>
<dbReference type="Proteomes" id="UP000886653">
    <property type="component" value="Unassembled WGS sequence"/>
</dbReference>
<comment type="caution">
    <text evidence="1">The sequence shown here is derived from an EMBL/GenBank/DDBJ whole genome shotgun (WGS) entry which is preliminary data.</text>
</comment>
<reference evidence="1" key="1">
    <citation type="submission" date="2013-11" db="EMBL/GenBank/DDBJ databases">
        <title>Genome sequence of the fusiform rust pathogen reveals effectors for host alternation and coevolution with pine.</title>
        <authorList>
            <consortium name="DOE Joint Genome Institute"/>
            <person name="Smith K."/>
            <person name="Pendleton A."/>
            <person name="Kubisiak T."/>
            <person name="Anderson C."/>
            <person name="Salamov A."/>
            <person name="Aerts A."/>
            <person name="Riley R."/>
            <person name="Clum A."/>
            <person name="Lindquist E."/>
            <person name="Ence D."/>
            <person name="Campbell M."/>
            <person name="Kronenberg Z."/>
            <person name="Feau N."/>
            <person name="Dhillon B."/>
            <person name="Hamelin R."/>
            <person name="Burleigh J."/>
            <person name="Smith J."/>
            <person name="Yandell M."/>
            <person name="Nelson C."/>
            <person name="Grigoriev I."/>
            <person name="Davis J."/>
        </authorList>
    </citation>
    <scope>NUCLEOTIDE SEQUENCE</scope>
    <source>
        <strain evidence="1">G11</strain>
    </source>
</reference>
<name>A0A9P6TBN0_9BASI</name>
<sequence length="147" mass="16525">MATSISWADIFISCECRRHASRIMLTFLNAKSPDISRPSCICILKNESFIHLKPVLSSSLIFAQTVDKYSFRESPGGSNFVLLISCQTETCIIQLGKWNMEMMYSNITFANHKHSIWGMNESSIEHIIIDHTTSSYCSSSAGHLVAR</sequence>
<dbReference type="AlphaFoldDB" id="A0A9P6TBN0"/>
<proteinExistence type="predicted"/>
<accession>A0A9P6TBN0</accession>
<protein>
    <submittedName>
        <fullName evidence="1">Uncharacterized protein</fullName>
    </submittedName>
</protein>
<dbReference type="EMBL" id="MU167261">
    <property type="protein sequence ID" value="KAG0146436.1"/>
    <property type="molecule type" value="Genomic_DNA"/>
</dbReference>
<keyword evidence="2" id="KW-1185">Reference proteome</keyword>